<feature type="domain" description="Class II aldolase/adducin N-terminal" evidence="3">
    <location>
        <begin position="11"/>
        <end position="186"/>
    </location>
</feature>
<proteinExistence type="predicted"/>
<dbReference type="Gene3D" id="3.40.225.10">
    <property type="entry name" value="Class II aldolase/adducin N-terminal domain"/>
    <property type="match status" value="1"/>
</dbReference>
<dbReference type="SUPFAM" id="SSF53639">
    <property type="entry name" value="AraD/HMP-PK domain-like"/>
    <property type="match status" value="1"/>
</dbReference>
<dbReference type="GO" id="GO:0016832">
    <property type="term" value="F:aldehyde-lyase activity"/>
    <property type="evidence" value="ECO:0007669"/>
    <property type="project" value="TreeGrafter"/>
</dbReference>
<dbReference type="SMART" id="SM01007">
    <property type="entry name" value="Aldolase_II"/>
    <property type="match status" value="1"/>
</dbReference>
<dbReference type="AlphaFoldDB" id="A0A7X3CR54"/>
<keyword evidence="5" id="KW-1185">Reference proteome</keyword>
<dbReference type="Proteomes" id="UP000450917">
    <property type="component" value="Unassembled WGS sequence"/>
</dbReference>
<dbReference type="InterPro" id="IPR001303">
    <property type="entry name" value="Aldolase_II/adducin_N"/>
</dbReference>
<organism evidence="4 5">
    <name type="scientific">Paenibacillus validus</name>
    <dbReference type="NCBI Taxonomy" id="44253"/>
    <lineage>
        <taxon>Bacteria</taxon>
        <taxon>Bacillati</taxon>
        <taxon>Bacillota</taxon>
        <taxon>Bacilli</taxon>
        <taxon>Bacillales</taxon>
        <taxon>Paenibacillaceae</taxon>
        <taxon>Paenibacillus</taxon>
    </lineage>
</organism>
<dbReference type="PANTHER" id="PTHR22789">
    <property type="entry name" value="FUCULOSE PHOSPHATE ALDOLASE"/>
    <property type="match status" value="1"/>
</dbReference>
<reference evidence="4 5" key="1">
    <citation type="submission" date="2019-11" db="EMBL/GenBank/DDBJ databases">
        <title>Draft genome sequences of five Paenibacillus species of dairy origin.</title>
        <authorList>
            <person name="Olajide A.M."/>
            <person name="Chen S."/>
            <person name="Lapointe G."/>
        </authorList>
    </citation>
    <scope>NUCLEOTIDE SEQUENCE [LARGE SCALE GENOMIC DNA]</scope>
    <source>
        <strain evidence="4 5">2CS3</strain>
    </source>
</reference>
<protein>
    <submittedName>
        <fullName evidence="4">Class II aldolase/adducin family protein</fullName>
    </submittedName>
</protein>
<comment type="caution">
    <text evidence="4">The sequence shown here is derived from an EMBL/GenBank/DDBJ whole genome shotgun (WGS) entry which is preliminary data.</text>
</comment>
<evidence type="ECO:0000313" key="5">
    <source>
        <dbReference type="Proteomes" id="UP000450917"/>
    </source>
</evidence>
<dbReference type="GO" id="GO:0046872">
    <property type="term" value="F:metal ion binding"/>
    <property type="evidence" value="ECO:0007669"/>
    <property type="project" value="UniProtKB-KW"/>
</dbReference>
<accession>A0A7X3CR54</accession>
<dbReference type="InterPro" id="IPR036409">
    <property type="entry name" value="Aldolase_II/adducin_N_sf"/>
</dbReference>
<dbReference type="RefSeq" id="WP_127607502.1">
    <property type="nucleotide sequence ID" value="NZ_JARTHJ010000177.1"/>
</dbReference>
<sequence>MVAPDSETLKQNLALGIRMLERAEIIDYNGHGSVRIPGTDHILINSGPCARNALTARDIVTIDSGGRQLDGHDAPPMEMHIHLEIYKRRPDVQAVIHAHPNWSTYFSMTGVPIRPVFPQAALLGSIPVFDCIDSVNTPELGSRLAHELGESRAVLLKSHGSVIAGSTLEETFALCIYLEENAKRQYRAQALGMPYVLNEQEIEDCVRNLARPGLYRKVWDYYQARLRM</sequence>
<dbReference type="Pfam" id="PF00596">
    <property type="entry name" value="Aldolase_II"/>
    <property type="match status" value="1"/>
</dbReference>
<evidence type="ECO:0000259" key="3">
    <source>
        <dbReference type="SMART" id="SM01007"/>
    </source>
</evidence>
<dbReference type="GO" id="GO:0005829">
    <property type="term" value="C:cytosol"/>
    <property type="evidence" value="ECO:0007669"/>
    <property type="project" value="TreeGrafter"/>
</dbReference>
<dbReference type="PANTHER" id="PTHR22789:SF0">
    <property type="entry name" value="3-OXO-TETRONATE 4-PHOSPHATE DECARBOXYLASE-RELATED"/>
    <property type="match status" value="1"/>
</dbReference>
<gene>
    <name evidence="4" type="ORF">GNP93_01720</name>
</gene>
<evidence type="ECO:0000256" key="2">
    <source>
        <dbReference type="ARBA" id="ARBA00023239"/>
    </source>
</evidence>
<keyword evidence="1" id="KW-0479">Metal-binding</keyword>
<keyword evidence="2" id="KW-0456">Lyase</keyword>
<name>A0A7X3CR54_9BACL</name>
<dbReference type="GO" id="GO:0019323">
    <property type="term" value="P:pentose catabolic process"/>
    <property type="evidence" value="ECO:0007669"/>
    <property type="project" value="TreeGrafter"/>
</dbReference>
<evidence type="ECO:0000313" key="4">
    <source>
        <dbReference type="EMBL" id="MUG69386.1"/>
    </source>
</evidence>
<dbReference type="EMBL" id="WNZX01000001">
    <property type="protein sequence ID" value="MUG69386.1"/>
    <property type="molecule type" value="Genomic_DNA"/>
</dbReference>
<dbReference type="InterPro" id="IPR050197">
    <property type="entry name" value="Aldolase_class_II_sugar_metab"/>
</dbReference>
<evidence type="ECO:0000256" key="1">
    <source>
        <dbReference type="ARBA" id="ARBA00022723"/>
    </source>
</evidence>